<dbReference type="InterPro" id="IPR058520">
    <property type="entry name" value="DUF8207"/>
</dbReference>
<sequence>MERNLKEEIVKSASAVKRKVEMIKDLKNTNDMALETIFKPIVSPLKLLTSKTDGKRHIKEEMMQTHLPKRPKHTESESSNTSSEDSKDVADDEEISDSNVENSDNDDCKTPNKTLTTFRSEDNDVHENSFKSLQSSPSIANDSLSWSISSEVVKNIPYGVRNVKGKLMLGNTRVYDHDHILKIGNRSLKKTPGLKELLFKKTPNLDFITDEDLQNYKLILMETNAHKRNGDPSKPINSNKGFKYMHVIKPLFKYSRNYTSSVESLPRGEGIDILKEVKKDTDLVYWDDPNELVERLKLLLASWAAGNTGVHNEINAIIEELNEAGIIKEITYKKLPSGKLSSTISLQKPTRRQ</sequence>
<evidence type="ECO:0000313" key="3">
    <source>
        <dbReference type="EMBL" id="KAL0820923.1"/>
    </source>
</evidence>
<evidence type="ECO:0000256" key="1">
    <source>
        <dbReference type="SAM" id="MobiDB-lite"/>
    </source>
</evidence>
<feature type="compositionally biased region" description="Polar residues" evidence="1">
    <location>
        <begin position="130"/>
        <end position="139"/>
    </location>
</feature>
<dbReference type="PANTHER" id="PTHR35374">
    <property type="entry name" value="CYCLIN-DEPENDENT KINASE 11A-LIKE"/>
    <property type="match status" value="1"/>
</dbReference>
<evidence type="ECO:0000313" key="4">
    <source>
        <dbReference type="Proteomes" id="UP001549921"/>
    </source>
</evidence>
<dbReference type="EMBL" id="JBEDNZ010000018">
    <property type="protein sequence ID" value="KAL0820923.1"/>
    <property type="molecule type" value="Genomic_DNA"/>
</dbReference>
<dbReference type="PANTHER" id="PTHR35374:SF1">
    <property type="entry name" value="PROTEIN KINASE DOMAIN-CONTAINING PROTEIN"/>
    <property type="match status" value="1"/>
</dbReference>
<feature type="domain" description="DUF8207" evidence="2">
    <location>
        <begin position="157"/>
        <end position="252"/>
    </location>
</feature>
<dbReference type="Pfam" id="PF26634">
    <property type="entry name" value="DUF8207"/>
    <property type="match status" value="1"/>
</dbReference>
<dbReference type="Proteomes" id="UP001549921">
    <property type="component" value="Unassembled WGS sequence"/>
</dbReference>
<feature type="region of interest" description="Disordered" evidence="1">
    <location>
        <begin position="61"/>
        <end position="139"/>
    </location>
</feature>
<name>A0ABD0SM48_LOXSC</name>
<reference evidence="3 4" key="1">
    <citation type="submission" date="2024-06" db="EMBL/GenBank/DDBJ databases">
        <title>A chromosome-level genome assembly of beet webworm, Loxostege sticticalis.</title>
        <authorList>
            <person name="Zhang Y."/>
        </authorList>
    </citation>
    <scope>NUCLEOTIDE SEQUENCE [LARGE SCALE GENOMIC DNA]</scope>
    <source>
        <strain evidence="3">AQ028</strain>
        <tissue evidence="3">Male pupae</tissue>
    </source>
</reference>
<accession>A0ABD0SM48</accession>
<organism evidence="3 4">
    <name type="scientific">Loxostege sticticalis</name>
    <name type="common">Beet webworm moth</name>
    <dbReference type="NCBI Taxonomy" id="481309"/>
    <lineage>
        <taxon>Eukaryota</taxon>
        <taxon>Metazoa</taxon>
        <taxon>Ecdysozoa</taxon>
        <taxon>Arthropoda</taxon>
        <taxon>Hexapoda</taxon>
        <taxon>Insecta</taxon>
        <taxon>Pterygota</taxon>
        <taxon>Neoptera</taxon>
        <taxon>Endopterygota</taxon>
        <taxon>Lepidoptera</taxon>
        <taxon>Glossata</taxon>
        <taxon>Ditrysia</taxon>
        <taxon>Pyraloidea</taxon>
        <taxon>Crambidae</taxon>
        <taxon>Pyraustinae</taxon>
        <taxon>Loxostege</taxon>
    </lineage>
</organism>
<gene>
    <name evidence="3" type="ORF">ABMA28_005583</name>
</gene>
<evidence type="ECO:0000259" key="2">
    <source>
        <dbReference type="Pfam" id="PF26634"/>
    </source>
</evidence>
<proteinExistence type="predicted"/>
<feature type="compositionally biased region" description="Basic and acidic residues" evidence="1">
    <location>
        <begin position="119"/>
        <end position="129"/>
    </location>
</feature>
<comment type="caution">
    <text evidence="3">The sequence shown here is derived from an EMBL/GenBank/DDBJ whole genome shotgun (WGS) entry which is preliminary data.</text>
</comment>
<protein>
    <recommendedName>
        <fullName evidence="2">DUF8207 domain-containing protein</fullName>
    </recommendedName>
</protein>
<dbReference type="AlphaFoldDB" id="A0ABD0SM48"/>